<accession>A0A0N4WU10</accession>
<evidence type="ECO:0000313" key="3">
    <source>
        <dbReference type="Proteomes" id="UP000268014"/>
    </source>
</evidence>
<dbReference type="OrthoDB" id="5856034at2759"/>
<dbReference type="WBParaSite" id="HPLM_0001510701-mRNA-1">
    <property type="protein sequence ID" value="HPLM_0001510701-mRNA-1"/>
    <property type="gene ID" value="HPLM_0001510701"/>
</dbReference>
<organism evidence="4">
    <name type="scientific">Haemonchus placei</name>
    <name type="common">Barber's pole worm</name>
    <dbReference type="NCBI Taxonomy" id="6290"/>
    <lineage>
        <taxon>Eukaryota</taxon>
        <taxon>Metazoa</taxon>
        <taxon>Ecdysozoa</taxon>
        <taxon>Nematoda</taxon>
        <taxon>Chromadorea</taxon>
        <taxon>Rhabditida</taxon>
        <taxon>Rhabditina</taxon>
        <taxon>Rhabditomorpha</taxon>
        <taxon>Strongyloidea</taxon>
        <taxon>Trichostrongylidae</taxon>
        <taxon>Haemonchus</taxon>
    </lineage>
</organism>
<feature type="transmembrane region" description="Helical" evidence="1">
    <location>
        <begin position="70"/>
        <end position="92"/>
    </location>
</feature>
<evidence type="ECO:0000313" key="4">
    <source>
        <dbReference type="WBParaSite" id="HPLM_0001510701-mRNA-1"/>
    </source>
</evidence>
<sequence>MWIKDHEADKFTVISIKTLENHLKSSQRVLRVKWRQILTERMPIYRYNLPAITYEKSKRMCECVMRRKKMWMIATWLTSTSQLCVIVVVGSLSPEERIHPYLHYNASATQKQQTLHNLRNMNIGCSHNAMGSFLFCTVNI</sequence>
<proteinExistence type="predicted"/>
<keyword evidence="3" id="KW-1185">Reference proteome</keyword>
<evidence type="ECO:0000256" key="1">
    <source>
        <dbReference type="SAM" id="Phobius"/>
    </source>
</evidence>
<keyword evidence="1" id="KW-0812">Transmembrane</keyword>
<dbReference type="Proteomes" id="UP000268014">
    <property type="component" value="Unassembled WGS sequence"/>
</dbReference>
<dbReference type="EMBL" id="UZAF01018832">
    <property type="protein sequence ID" value="VDO55372.1"/>
    <property type="molecule type" value="Genomic_DNA"/>
</dbReference>
<dbReference type="OMA" id="WIKDHEA"/>
<name>A0A0N4WU10_HAEPC</name>
<evidence type="ECO:0000313" key="2">
    <source>
        <dbReference type="EMBL" id="VDO55372.1"/>
    </source>
</evidence>
<keyword evidence="1" id="KW-1133">Transmembrane helix</keyword>
<reference evidence="4" key="1">
    <citation type="submission" date="2017-02" db="UniProtKB">
        <authorList>
            <consortium name="WormBaseParasite"/>
        </authorList>
    </citation>
    <scope>IDENTIFICATION</scope>
</reference>
<protein>
    <submittedName>
        <fullName evidence="4">Ovule protein</fullName>
    </submittedName>
</protein>
<reference evidence="2 3" key="2">
    <citation type="submission" date="2018-11" db="EMBL/GenBank/DDBJ databases">
        <authorList>
            <consortium name="Pathogen Informatics"/>
        </authorList>
    </citation>
    <scope>NUCLEOTIDE SEQUENCE [LARGE SCALE GENOMIC DNA]</scope>
    <source>
        <strain evidence="2 3">MHpl1</strain>
    </source>
</reference>
<keyword evidence="1" id="KW-0472">Membrane</keyword>
<dbReference type="AlphaFoldDB" id="A0A0N4WU10"/>
<gene>
    <name evidence="2" type="ORF">HPLM_LOCUS15099</name>
</gene>